<keyword evidence="3" id="KW-0732">Signal</keyword>
<dbReference type="InterPro" id="IPR049544">
    <property type="entry name" value="SoxE-like_C"/>
</dbReference>
<accession>A0ABY5YEU3</accession>
<keyword evidence="6" id="KW-1185">Reference proteome</keyword>
<evidence type="ECO:0000259" key="4">
    <source>
        <dbReference type="Pfam" id="PF06525"/>
    </source>
</evidence>
<feature type="domain" description="Sulfocyanin-like C-terminal" evidence="4">
    <location>
        <begin position="23"/>
        <end position="154"/>
    </location>
</feature>
<feature type="signal peptide" evidence="3">
    <location>
        <begin position="1"/>
        <end position="18"/>
    </location>
</feature>
<name>A0ABY5YEU3_9DEIO</name>
<gene>
    <name evidence="5" type="ORF">N0D28_12540</name>
</gene>
<keyword evidence="2" id="KW-0186">Copper</keyword>
<dbReference type="InterPro" id="IPR050845">
    <property type="entry name" value="Cu-binding_ET"/>
</dbReference>
<evidence type="ECO:0000256" key="1">
    <source>
        <dbReference type="ARBA" id="ARBA00022723"/>
    </source>
</evidence>
<organism evidence="5 6">
    <name type="scientific">Deinococcus rubellus</name>
    <dbReference type="NCBI Taxonomy" id="1889240"/>
    <lineage>
        <taxon>Bacteria</taxon>
        <taxon>Thermotogati</taxon>
        <taxon>Deinococcota</taxon>
        <taxon>Deinococci</taxon>
        <taxon>Deinococcales</taxon>
        <taxon>Deinococcaceae</taxon>
        <taxon>Deinococcus</taxon>
    </lineage>
</organism>
<protein>
    <submittedName>
        <fullName evidence="5">Cupredoxin domain-containing protein</fullName>
    </submittedName>
</protein>
<dbReference type="Proteomes" id="UP001060261">
    <property type="component" value="Chromosome"/>
</dbReference>
<dbReference type="SUPFAM" id="SSF49503">
    <property type="entry name" value="Cupredoxins"/>
    <property type="match status" value="1"/>
</dbReference>
<dbReference type="EMBL" id="CP104213">
    <property type="protein sequence ID" value="UWX63558.1"/>
    <property type="molecule type" value="Genomic_DNA"/>
</dbReference>
<reference evidence="5" key="1">
    <citation type="submission" date="2022-09" db="EMBL/GenBank/DDBJ databases">
        <title>genome sequence of Deinococcus rubellus.</title>
        <authorList>
            <person name="Srinivasan S."/>
        </authorList>
    </citation>
    <scope>NUCLEOTIDE SEQUENCE</scope>
    <source>
        <strain evidence="5">Ant6</strain>
    </source>
</reference>
<feature type="chain" id="PRO_5045307130" evidence="3">
    <location>
        <begin position="19"/>
        <end position="159"/>
    </location>
</feature>
<evidence type="ECO:0000313" key="5">
    <source>
        <dbReference type="EMBL" id="UWX63558.1"/>
    </source>
</evidence>
<dbReference type="Gene3D" id="2.60.40.420">
    <property type="entry name" value="Cupredoxins - blue copper proteins"/>
    <property type="match status" value="1"/>
</dbReference>
<dbReference type="Pfam" id="PF06525">
    <property type="entry name" value="SoxE"/>
    <property type="match status" value="1"/>
</dbReference>
<dbReference type="PANTHER" id="PTHR38439:SF3">
    <property type="entry name" value="COPPER-RESISTANT CUPROPROTEIN COPI"/>
    <property type="match status" value="1"/>
</dbReference>
<keyword evidence="1" id="KW-0479">Metal-binding</keyword>
<evidence type="ECO:0000256" key="3">
    <source>
        <dbReference type="SAM" id="SignalP"/>
    </source>
</evidence>
<sequence length="159" mass="16270">MQVSSALLISALLGTALAAPSPVQTKGHAVTLDLIAGQGSANGGMNFNGGAKGNRTFTVPLGSQVTIKFTNMGTLAHSFVIRKGGAAPTDADATDAVFPAAYAPARVEVGIKSGMHQQVTFTAKRAGSYYIVCGVPGHAMAGQYIRLMISKTAKVASFQ</sequence>
<dbReference type="PANTHER" id="PTHR38439">
    <property type="entry name" value="AURACYANIN-B"/>
    <property type="match status" value="1"/>
</dbReference>
<proteinExistence type="predicted"/>
<evidence type="ECO:0000313" key="6">
    <source>
        <dbReference type="Proteomes" id="UP001060261"/>
    </source>
</evidence>
<dbReference type="CDD" id="cd00920">
    <property type="entry name" value="Cupredoxin"/>
    <property type="match status" value="1"/>
</dbReference>
<dbReference type="InterPro" id="IPR008972">
    <property type="entry name" value="Cupredoxin"/>
</dbReference>
<dbReference type="RefSeq" id="WP_260559843.1">
    <property type="nucleotide sequence ID" value="NZ_BAABEC010000181.1"/>
</dbReference>
<evidence type="ECO:0000256" key="2">
    <source>
        <dbReference type="ARBA" id="ARBA00023008"/>
    </source>
</evidence>